<accession>A0A0B7AHI7</accession>
<evidence type="ECO:0000313" key="2">
    <source>
        <dbReference type="EMBL" id="CEK80439.1"/>
    </source>
</evidence>
<sequence length="56" mass="6603">MGSKAMLFQRVLGSDHKGGKKNKSGIIEKIEERERLERPKYSKFERVLTTIHMERK</sequence>
<protein>
    <submittedName>
        <fullName evidence="2">Uncharacterized protein</fullName>
    </submittedName>
</protein>
<proteinExistence type="predicted"/>
<gene>
    <name evidence="2" type="primary">ORF120951</name>
</gene>
<evidence type="ECO:0000256" key="1">
    <source>
        <dbReference type="SAM" id="MobiDB-lite"/>
    </source>
</evidence>
<dbReference type="EMBL" id="HACG01033574">
    <property type="protein sequence ID" value="CEK80439.1"/>
    <property type="molecule type" value="Transcribed_RNA"/>
</dbReference>
<name>A0A0B7AHI7_9EUPU</name>
<organism evidence="2">
    <name type="scientific">Arion vulgaris</name>
    <dbReference type="NCBI Taxonomy" id="1028688"/>
    <lineage>
        <taxon>Eukaryota</taxon>
        <taxon>Metazoa</taxon>
        <taxon>Spiralia</taxon>
        <taxon>Lophotrochozoa</taxon>
        <taxon>Mollusca</taxon>
        <taxon>Gastropoda</taxon>
        <taxon>Heterobranchia</taxon>
        <taxon>Euthyneura</taxon>
        <taxon>Panpulmonata</taxon>
        <taxon>Eupulmonata</taxon>
        <taxon>Stylommatophora</taxon>
        <taxon>Helicina</taxon>
        <taxon>Arionoidea</taxon>
        <taxon>Arionidae</taxon>
        <taxon>Arion</taxon>
    </lineage>
</organism>
<feature type="region of interest" description="Disordered" evidence="1">
    <location>
        <begin position="1"/>
        <end position="26"/>
    </location>
</feature>
<reference evidence="2" key="1">
    <citation type="submission" date="2014-12" db="EMBL/GenBank/DDBJ databases">
        <title>Insight into the proteome of Arion vulgaris.</title>
        <authorList>
            <person name="Aradska J."/>
            <person name="Bulat T."/>
            <person name="Smidak R."/>
            <person name="Sarate P."/>
            <person name="Gangsoo J."/>
            <person name="Sialana F."/>
            <person name="Bilban M."/>
            <person name="Lubec G."/>
        </authorList>
    </citation>
    <scope>NUCLEOTIDE SEQUENCE</scope>
    <source>
        <tissue evidence="2">Skin</tissue>
    </source>
</reference>
<dbReference type="AlphaFoldDB" id="A0A0B7AHI7"/>